<dbReference type="Proteomes" id="UP001189792">
    <property type="component" value="Unassembled WGS sequence"/>
</dbReference>
<keyword evidence="3" id="KW-1185">Reference proteome</keyword>
<evidence type="ECO:0008006" key="4">
    <source>
        <dbReference type="Google" id="ProtNLM"/>
    </source>
</evidence>
<gene>
    <name evidence="2" type="ORF">R77564_03712</name>
</gene>
<dbReference type="EMBL" id="CAUDLI010000008">
    <property type="protein sequence ID" value="CAJ0893430.1"/>
    <property type="molecule type" value="Genomic_DNA"/>
</dbReference>
<feature type="signal peptide" evidence="1">
    <location>
        <begin position="1"/>
        <end position="20"/>
    </location>
</feature>
<dbReference type="RefSeq" id="WP_206274076.1">
    <property type="nucleotide sequence ID" value="NZ_CAUDLI010000008.1"/>
</dbReference>
<sequence length="547" mass="55133">MKKNTNNLRFTCLAFCTALAACGGGNDGSSNAAGSSNTNPGTPQTAQGVFVDAPVAGLHYVSGSLSGTTDAAGHFSYVPGQPVSFSLGGVTIGSTIGQAVVTPLALVPNAAAVTNDTVTNIGAFLQSLDSGGNPGSSIQISAASVAALANTQLNFAQAPAAFAADPAVVAAIQAASPQKTLVSPAVAQAHMQSQGMCLFAGQWQFNSADRSHDTYVATISEADGSITGTVTRNDGTQAFLTGAVIYVPGTGQWTIGANSGQQVQIASMPPGSFTYNNDFLAGAFTDTNTASGTYKDAPTMSVGGNWTATRLSPAPACAATAPTPVVPQGTVGYADYHYNTQSMTPGVATIVDNGVGAAGTLNLGSQAITVTPQPDGGFLWGSPVQYGMNFSSLASDPNLPAASMVCMAANVGDGTDGLKSTDVLVAQTASKVTSATDLAGITFTQYWEDCRRDGLPAASPATVHSSIAVDASGNATITIAGQAPVTLTADKLSTLLSGAPAAAIGLPGNVWFQAYRFVSEGRTRFGIVEHGINSSNTNRGYVGAWVQ</sequence>
<feature type="chain" id="PRO_5046255209" description="Lipoprotein" evidence="1">
    <location>
        <begin position="21"/>
        <end position="547"/>
    </location>
</feature>
<evidence type="ECO:0000256" key="1">
    <source>
        <dbReference type="SAM" id="SignalP"/>
    </source>
</evidence>
<organism evidence="2 3">
    <name type="scientific">Ralstonia flatus</name>
    <dbReference type="NCBI Taxonomy" id="3058601"/>
    <lineage>
        <taxon>Bacteria</taxon>
        <taxon>Pseudomonadati</taxon>
        <taxon>Pseudomonadota</taxon>
        <taxon>Betaproteobacteria</taxon>
        <taxon>Burkholderiales</taxon>
        <taxon>Burkholderiaceae</taxon>
        <taxon>Ralstonia</taxon>
    </lineage>
</organism>
<evidence type="ECO:0000313" key="2">
    <source>
        <dbReference type="EMBL" id="CAJ0893430.1"/>
    </source>
</evidence>
<evidence type="ECO:0000313" key="3">
    <source>
        <dbReference type="Proteomes" id="UP001189792"/>
    </source>
</evidence>
<protein>
    <recommendedName>
        <fullName evidence="4">Lipoprotein</fullName>
    </recommendedName>
</protein>
<name>A0ABM9KZK1_9RALS</name>
<reference evidence="2 3" key="1">
    <citation type="submission" date="2023-07" db="EMBL/GenBank/DDBJ databases">
        <authorList>
            <person name="Peeters C."/>
        </authorList>
    </citation>
    <scope>NUCLEOTIDE SEQUENCE [LARGE SCALE GENOMIC DNA]</scope>
    <source>
        <strain evidence="2 3">LMG 32965</strain>
    </source>
</reference>
<proteinExistence type="predicted"/>
<keyword evidence="1" id="KW-0732">Signal</keyword>
<dbReference type="PROSITE" id="PS51257">
    <property type="entry name" value="PROKAR_LIPOPROTEIN"/>
    <property type="match status" value="1"/>
</dbReference>
<comment type="caution">
    <text evidence="2">The sequence shown here is derived from an EMBL/GenBank/DDBJ whole genome shotgun (WGS) entry which is preliminary data.</text>
</comment>
<accession>A0ABM9KZK1</accession>